<evidence type="ECO:0000259" key="3">
    <source>
        <dbReference type="PROSITE" id="PS50119"/>
    </source>
</evidence>
<dbReference type="InterPro" id="IPR011042">
    <property type="entry name" value="6-blade_b-propeller_TolB-like"/>
</dbReference>
<sequence>MASSSRYICSNCTDEEHAITWCSECEHFLCTDCQKHHKRSKASKDHKTISTDDYCNLPKFMRETSNICKDHDKTYDFYCSFHSYHCCIECIADKHQQCKDLKPLADSLKDVKSSANIPLLKNNLKDLSESFKEVLHYLRDRIKTINNQKEEGITKIKNASDHFKKLEKQLLDDLESEYSKLKSDMEALLEQVDNRDKRVDQLQHDFFTMNKCATELQIYIGLREIENNTTPESKYLEELDSGSQLNDSNMEITVSSALQSILQEVNSFGNISIKPAPNNFKVKTVGIYQAQQLVPKVHEMDHIKPFLMNSLSVPNRYILNIPACQIFHDIKNKKCTLLLLDQNMKRMMQFSSEGVFIKHVMTFTDEPHNLCYVEGDIVAVTFRGVEKVKLVNVEKNKIKKDIQLSHQCFGVSSDGDVLVISHAKDRKIVILNHVNCEDKDMPDMSKQTLEGICVDRLSLFKGKIYGTNRSENKVYCYRITGEPLWTFTNQYISQPEGIAIDRDGFVFIASNGNNRIMGISPDGKTSKTILSENNRIRGPGAININGETGMMIVSSYIDGGDSAFIFKI</sequence>
<keyword evidence="5" id="KW-1185">Reference proteome</keyword>
<keyword evidence="1" id="KW-0862">Zinc</keyword>
<keyword evidence="1" id="KW-0479">Metal-binding</keyword>
<name>A0A6J7ZWA3_MYTCO</name>
<dbReference type="Gene3D" id="2.120.10.30">
    <property type="entry name" value="TolB, C-terminal domain"/>
    <property type="match status" value="1"/>
</dbReference>
<dbReference type="SUPFAM" id="SSF101898">
    <property type="entry name" value="NHL repeat"/>
    <property type="match status" value="1"/>
</dbReference>
<accession>A0A6J7ZWA3</accession>
<dbReference type="Pfam" id="PF22586">
    <property type="entry name" value="ANCHR-like_BBOX"/>
    <property type="match status" value="1"/>
</dbReference>
<dbReference type="AlphaFoldDB" id="A0A6J7ZWA3"/>
<dbReference type="EMBL" id="CACVKT020000197">
    <property type="protein sequence ID" value="CAC5356941.1"/>
    <property type="molecule type" value="Genomic_DNA"/>
</dbReference>
<dbReference type="PANTHER" id="PTHR25462">
    <property type="entry name" value="BONUS, ISOFORM C-RELATED"/>
    <property type="match status" value="1"/>
</dbReference>
<dbReference type="CDD" id="cd19757">
    <property type="entry name" value="Bbox1"/>
    <property type="match status" value="1"/>
</dbReference>
<dbReference type="GO" id="GO:0008270">
    <property type="term" value="F:zinc ion binding"/>
    <property type="evidence" value="ECO:0007669"/>
    <property type="project" value="UniProtKB-KW"/>
</dbReference>
<protein>
    <recommendedName>
        <fullName evidence="3">B box-type domain-containing protein</fullName>
    </recommendedName>
</protein>
<dbReference type="Gene3D" id="3.30.160.60">
    <property type="entry name" value="Classic Zinc Finger"/>
    <property type="match status" value="1"/>
</dbReference>
<evidence type="ECO:0000256" key="1">
    <source>
        <dbReference type="PROSITE-ProRule" id="PRU00024"/>
    </source>
</evidence>
<feature type="domain" description="B box-type" evidence="3">
    <location>
        <begin position="4"/>
        <end position="51"/>
    </location>
</feature>
<dbReference type="InterPro" id="IPR047153">
    <property type="entry name" value="TRIM45/56/19-like"/>
</dbReference>
<dbReference type="InterPro" id="IPR000315">
    <property type="entry name" value="Znf_B-box"/>
</dbReference>
<dbReference type="PROSITE" id="PS50119">
    <property type="entry name" value="ZF_BBOX"/>
    <property type="match status" value="1"/>
</dbReference>
<keyword evidence="1" id="KW-0863">Zinc-finger</keyword>
<organism evidence="4 5">
    <name type="scientific">Mytilus coruscus</name>
    <name type="common">Sea mussel</name>
    <dbReference type="NCBI Taxonomy" id="42192"/>
    <lineage>
        <taxon>Eukaryota</taxon>
        <taxon>Metazoa</taxon>
        <taxon>Spiralia</taxon>
        <taxon>Lophotrochozoa</taxon>
        <taxon>Mollusca</taxon>
        <taxon>Bivalvia</taxon>
        <taxon>Autobranchia</taxon>
        <taxon>Pteriomorphia</taxon>
        <taxon>Mytilida</taxon>
        <taxon>Mytiloidea</taxon>
        <taxon>Mytilidae</taxon>
        <taxon>Mytilinae</taxon>
        <taxon>Mytilus</taxon>
    </lineage>
</organism>
<evidence type="ECO:0000256" key="2">
    <source>
        <dbReference type="SAM" id="Coils"/>
    </source>
</evidence>
<reference evidence="4 5" key="1">
    <citation type="submission" date="2020-06" db="EMBL/GenBank/DDBJ databases">
        <authorList>
            <person name="Li R."/>
            <person name="Bekaert M."/>
        </authorList>
    </citation>
    <scope>NUCLEOTIDE SEQUENCE [LARGE SCALE GENOMIC DNA]</scope>
    <source>
        <strain evidence="5">wild</strain>
    </source>
</reference>
<evidence type="ECO:0000313" key="4">
    <source>
        <dbReference type="EMBL" id="CAC5356941.1"/>
    </source>
</evidence>
<proteinExistence type="predicted"/>
<keyword evidence="2" id="KW-0175">Coiled coil</keyword>
<evidence type="ECO:0000313" key="5">
    <source>
        <dbReference type="Proteomes" id="UP000507470"/>
    </source>
</evidence>
<feature type="coiled-coil region" evidence="2">
    <location>
        <begin position="164"/>
        <end position="205"/>
    </location>
</feature>
<gene>
    <name evidence="4" type="ORF">MCOR_862</name>
</gene>
<dbReference type="OrthoDB" id="10283297at2759"/>
<dbReference type="Proteomes" id="UP000507470">
    <property type="component" value="Unassembled WGS sequence"/>
</dbReference>
<dbReference type="PANTHER" id="PTHR25462:SF296">
    <property type="entry name" value="MEIOTIC P26, ISOFORM F"/>
    <property type="match status" value="1"/>
</dbReference>